<dbReference type="KEGG" id="pgr:PGTG_12669"/>
<feature type="compositionally biased region" description="Low complexity" evidence="1">
    <location>
        <begin position="63"/>
        <end position="77"/>
    </location>
</feature>
<dbReference type="AlphaFoldDB" id="E3KRK3"/>
<sequence length="125" mass="14122">MNLALCHLSSTDVAMRSFTKRGPEPGGSSGGLVGWWLYHHKLACRLHHEVVRRWVTYIPSAPPRQSTPSSSRPSQPRKLWGPHRLGWTPKTAITTTPDRWADKPNACKGYPVRFILLFRSAGHTR</sequence>
<name>E3KRK3_PUCGT</name>
<dbReference type="RefSeq" id="XP_003331347.1">
    <property type="nucleotide sequence ID" value="XM_003331299.1"/>
</dbReference>
<dbReference type="OrthoDB" id="10613795at2759"/>
<dbReference type="GeneID" id="10541841"/>
<dbReference type="EMBL" id="DS178303">
    <property type="protein sequence ID" value="EFP86928.1"/>
    <property type="molecule type" value="Genomic_DNA"/>
</dbReference>
<dbReference type="InParanoid" id="E3KRK3"/>
<dbReference type="Proteomes" id="UP000008783">
    <property type="component" value="Unassembled WGS sequence"/>
</dbReference>
<reference evidence="3" key="2">
    <citation type="journal article" date="2011" name="Proc. Natl. Acad. Sci. U.S.A.">
        <title>Obligate biotrophy features unraveled by the genomic analysis of rust fungi.</title>
        <authorList>
            <person name="Duplessis S."/>
            <person name="Cuomo C.A."/>
            <person name="Lin Y.-C."/>
            <person name="Aerts A."/>
            <person name="Tisserant E."/>
            <person name="Veneault-Fourrey C."/>
            <person name="Joly D.L."/>
            <person name="Hacquard S."/>
            <person name="Amselem J."/>
            <person name="Cantarel B.L."/>
            <person name="Chiu R."/>
            <person name="Coutinho P.M."/>
            <person name="Feau N."/>
            <person name="Field M."/>
            <person name="Frey P."/>
            <person name="Gelhaye E."/>
            <person name="Goldberg J."/>
            <person name="Grabherr M.G."/>
            <person name="Kodira C.D."/>
            <person name="Kohler A."/>
            <person name="Kuees U."/>
            <person name="Lindquist E.A."/>
            <person name="Lucas S.M."/>
            <person name="Mago R."/>
            <person name="Mauceli E."/>
            <person name="Morin E."/>
            <person name="Murat C."/>
            <person name="Pangilinan J.L."/>
            <person name="Park R."/>
            <person name="Pearson M."/>
            <person name="Quesneville H."/>
            <person name="Rouhier N."/>
            <person name="Sakthikumar S."/>
            <person name="Salamov A.A."/>
            <person name="Schmutz J."/>
            <person name="Selles B."/>
            <person name="Shapiro H."/>
            <person name="Tanguay P."/>
            <person name="Tuskan G.A."/>
            <person name="Henrissat B."/>
            <person name="Van de Peer Y."/>
            <person name="Rouze P."/>
            <person name="Ellis J.G."/>
            <person name="Dodds P.N."/>
            <person name="Schein J.E."/>
            <person name="Zhong S."/>
            <person name="Hamelin R.C."/>
            <person name="Grigoriev I.V."/>
            <person name="Szabo L.J."/>
            <person name="Martin F."/>
        </authorList>
    </citation>
    <scope>NUCLEOTIDE SEQUENCE [LARGE SCALE GENOMIC DNA]</scope>
    <source>
        <strain evidence="3">CRL 75-36-700-3 / race SCCL</strain>
    </source>
</reference>
<keyword evidence="3" id="KW-1185">Reference proteome</keyword>
<proteinExistence type="predicted"/>
<evidence type="ECO:0000256" key="1">
    <source>
        <dbReference type="SAM" id="MobiDB-lite"/>
    </source>
</evidence>
<organism evidence="2 3">
    <name type="scientific">Puccinia graminis f. sp. tritici (strain CRL 75-36-700-3 / race SCCL)</name>
    <name type="common">Black stem rust fungus</name>
    <dbReference type="NCBI Taxonomy" id="418459"/>
    <lineage>
        <taxon>Eukaryota</taxon>
        <taxon>Fungi</taxon>
        <taxon>Dikarya</taxon>
        <taxon>Basidiomycota</taxon>
        <taxon>Pucciniomycotina</taxon>
        <taxon>Pucciniomycetes</taxon>
        <taxon>Pucciniales</taxon>
        <taxon>Pucciniaceae</taxon>
        <taxon>Puccinia</taxon>
    </lineage>
</organism>
<evidence type="ECO:0000313" key="3">
    <source>
        <dbReference type="Proteomes" id="UP000008783"/>
    </source>
</evidence>
<evidence type="ECO:0000313" key="2">
    <source>
        <dbReference type="EMBL" id="EFP86928.1"/>
    </source>
</evidence>
<feature type="region of interest" description="Disordered" evidence="1">
    <location>
        <begin position="60"/>
        <end position="100"/>
    </location>
</feature>
<accession>E3KRK3</accession>
<reference key="1">
    <citation type="submission" date="2007-01" db="EMBL/GenBank/DDBJ databases">
        <title>The Genome Sequence of Puccinia graminis f. sp. tritici Strain CRL 75-36-700-3.</title>
        <authorList>
            <consortium name="The Broad Institute Genome Sequencing Platform"/>
            <person name="Birren B."/>
            <person name="Lander E."/>
            <person name="Galagan J."/>
            <person name="Nusbaum C."/>
            <person name="Devon K."/>
            <person name="Cuomo C."/>
            <person name="Jaffe D."/>
            <person name="Butler J."/>
            <person name="Alvarez P."/>
            <person name="Gnerre S."/>
            <person name="Grabherr M."/>
            <person name="Mauceli E."/>
            <person name="Brockman W."/>
            <person name="Young S."/>
            <person name="LaButti K."/>
            <person name="Sykes S."/>
            <person name="DeCaprio D."/>
            <person name="Crawford M."/>
            <person name="Koehrsen M."/>
            <person name="Engels R."/>
            <person name="Montgomery P."/>
            <person name="Pearson M."/>
            <person name="Howarth C."/>
            <person name="Larson L."/>
            <person name="White J."/>
            <person name="Zeng Q."/>
            <person name="Kodira C."/>
            <person name="Yandava C."/>
            <person name="Alvarado L."/>
            <person name="O'Leary S."/>
            <person name="Szabo L."/>
            <person name="Dean R."/>
            <person name="Schein J."/>
        </authorList>
    </citation>
    <scope>NUCLEOTIDE SEQUENCE</scope>
    <source>
        <strain>CRL 75-36-700-3</strain>
    </source>
</reference>
<protein>
    <submittedName>
        <fullName evidence="2">Uncharacterized protein</fullName>
    </submittedName>
</protein>
<dbReference type="VEuPathDB" id="FungiDB:PGTG_12669"/>
<dbReference type="HOGENOM" id="CLU_1993736_0_0_1"/>
<gene>
    <name evidence="2" type="ORF">PGTG_12669</name>
</gene>